<name>E2PW16_STRCL</name>
<evidence type="ECO:0000313" key="1">
    <source>
        <dbReference type="EMBL" id="EFG10006.1"/>
    </source>
</evidence>
<dbReference type="AlphaFoldDB" id="E2PW16"/>
<keyword evidence="2" id="KW-1185">Reference proteome</keyword>
<evidence type="ECO:0000313" key="2">
    <source>
        <dbReference type="Proteomes" id="UP000002357"/>
    </source>
</evidence>
<dbReference type="STRING" id="1901.BB341_04270"/>
<organism evidence="1 2">
    <name type="scientific">Streptomyces clavuligerus</name>
    <dbReference type="NCBI Taxonomy" id="1901"/>
    <lineage>
        <taxon>Bacteria</taxon>
        <taxon>Bacillati</taxon>
        <taxon>Actinomycetota</taxon>
        <taxon>Actinomycetes</taxon>
        <taxon>Kitasatosporales</taxon>
        <taxon>Streptomycetaceae</taxon>
        <taxon>Streptomyces</taxon>
    </lineage>
</organism>
<dbReference type="Proteomes" id="UP000002357">
    <property type="component" value="Chromosome"/>
</dbReference>
<gene>
    <name evidence="1" type="ORF">SCLAV_4933</name>
</gene>
<reference evidence="1 2" key="1">
    <citation type="journal article" date="2010" name="Genome Biol. Evol.">
        <title>The sequence of a 1.8-mb bacterial linear plasmid reveals a rich evolutionary reservoir of secondary metabolic pathways.</title>
        <authorList>
            <person name="Medema M.H."/>
            <person name="Trefzer A."/>
            <person name="Kovalchuk A."/>
            <person name="van den Berg M."/>
            <person name="Mueller U."/>
            <person name="Heijne W."/>
            <person name="Wu L."/>
            <person name="Alam M.T."/>
            <person name="Ronning C.M."/>
            <person name="Nierman W.C."/>
            <person name="Bovenberg R.A.L."/>
            <person name="Breitling R."/>
            <person name="Takano E."/>
        </authorList>
    </citation>
    <scope>NUCLEOTIDE SEQUENCE [LARGE SCALE GENOMIC DNA]</scope>
    <source>
        <strain evidence="2">ATCC 27064 / DSM 738 / JCM 4710 / NBRC 13307 / NCIMB 12785 / NRRL 3585 / VKM Ac-602</strain>
    </source>
</reference>
<proteinExistence type="predicted"/>
<accession>E2PW16</accession>
<dbReference type="EMBL" id="CM000913">
    <property type="protein sequence ID" value="EFG10006.1"/>
    <property type="molecule type" value="Genomic_DNA"/>
</dbReference>
<sequence length="281" mass="29667">MLRFPSTQQPSGVLGEGVVARTAMSGSGTTAADDPLRSAVRRLRSRGCWADAAALLDTGAGDARTALERAALLVERSLFSGEGWADAEDALRTAEALAGDDEERGAAACERGRLAYAATRLGVRDRADEARSALGRAAALLSPTSPGRPLLDFRRGLVAEHIGEAPQAARAAFRRAQQGAEEQRDALLLSCVRHHQARLSLLDGELTDARQGFTEALRIRMELGHLIGVAPVLAGLAECEPEPAAARLRAEAARLFRLLGGIPVWLAPTLAAVPAHPEPDV</sequence>
<dbReference type="eggNOG" id="COG0457">
    <property type="taxonomic scope" value="Bacteria"/>
</dbReference>
<protein>
    <submittedName>
        <fullName evidence="1">Uncharacterized protein</fullName>
    </submittedName>
</protein>